<feature type="compositionally biased region" description="Low complexity" evidence="1">
    <location>
        <begin position="51"/>
        <end position="67"/>
    </location>
</feature>
<accession>A0A8H5LP36</accession>
<feature type="region of interest" description="Disordered" evidence="1">
    <location>
        <begin position="155"/>
        <end position="217"/>
    </location>
</feature>
<evidence type="ECO:0000256" key="1">
    <source>
        <dbReference type="SAM" id="MobiDB-lite"/>
    </source>
</evidence>
<feature type="transmembrane region" description="Helical" evidence="2">
    <location>
        <begin position="460"/>
        <end position="479"/>
    </location>
</feature>
<proteinExistence type="predicted"/>
<keyword evidence="2" id="KW-1133">Transmembrane helix</keyword>
<evidence type="ECO:0000256" key="2">
    <source>
        <dbReference type="SAM" id="Phobius"/>
    </source>
</evidence>
<feature type="compositionally biased region" description="Low complexity" evidence="1">
    <location>
        <begin position="156"/>
        <end position="169"/>
    </location>
</feature>
<dbReference type="AlphaFoldDB" id="A0A8H5LP36"/>
<evidence type="ECO:0000313" key="3">
    <source>
        <dbReference type="EMBL" id="KAF5364342.1"/>
    </source>
</evidence>
<feature type="region of interest" description="Disordered" evidence="1">
    <location>
        <begin position="749"/>
        <end position="784"/>
    </location>
</feature>
<comment type="caution">
    <text evidence="3">The sequence shown here is derived from an EMBL/GenBank/DDBJ whole genome shotgun (WGS) entry which is preliminary data.</text>
</comment>
<keyword evidence="2" id="KW-0812">Transmembrane</keyword>
<reference evidence="3 4" key="1">
    <citation type="journal article" date="2020" name="ISME J.">
        <title>Uncovering the hidden diversity of litter-decomposition mechanisms in mushroom-forming fungi.</title>
        <authorList>
            <person name="Floudas D."/>
            <person name="Bentzer J."/>
            <person name="Ahren D."/>
            <person name="Johansson T."/>
            <person name="Persson P."/>
            <person name="Tunlid A."/>
        </authorList>
    </citation>
    <scope>NUCLEOTIDE SEQUENCE [LARGE SCALE GENOMIC DNA]</scope>
    <source>
        <strain evidence="3 4">CBS 146.42</strain>
    </source>
</reference>
<organism evidence="3 4">
    <name type="scientific">Leucocoprinus leucothites</name>
    <dbReference type="NCBI Taxonomy" id="201217"/>
    <lineage>
        <taxon>Eukaryota</taxon>
        <taxon>Fungi</taxon>
        <taxon>Dikarya</taxon>
        <taxon>Basidiomycota</taxon>
        <taxon>Agaricomycotina</taxon>
        <taxon>Agaricomycetes</taxon>
        <taxon>Agaricomycetidae</taxon>
        <taxon>Agaricales</taxon>
        <taxon>Agaricineae</taxon>
        <taxon>Agaricaceae</taxon>
        <taxon>Leucocoprinus</taxon>
    </lineage>
</organism>
<feature type="transmembrane region" description="Helical" evidence="2">
    <location>
        <begin position="663"/>
        <end position="687"/>
    </location>
</feature>
<feature type="region of interest" description="Disordered" evidence="1">
    <location>
        <begin position="709"/>
        <end position="728"/>
    </location>
</feature>
<feature type="region of interest" description="Disordered" evidence="1">
    <location>
        <begin position="47"/>
        <end position="71"/>
    </location>
</feature>
<name>A0A8H5LP36_9AGAR</name>
<dbReference type="Proteomes" id="UP000559027">
    <property type="component" value="Unassembled WGS sequence"/>
</dbReference>
<evidence type="ECO:0000313" key="4">
    <source>
        <dbReference type="Proteomes" id="UP000559027"/>
    </source>
</evidence>
<sequence>MSVHRSHIGTMAVERLREVLTDLSTTLNSLQRQINEANQLLETVSLAPTESTSPTVRSASASSSRAPGLERRVEELETDNRNLTGNLEQLLARHGICEAEINHAVRAREGMMKKYRLLVRVAADLLQNMMEGFPEDEFDDEMLGALLADLRRRIRSPSASTSSSSATARPRSRRSRRSSGTPIHSPEGHGPQVGPESPSTGMDYTTSGESQLSTLTEGLAGPDGTIIDWGIHWGSKCPACIKVTAGPFVQRDFFRIGVDRAMLEDLFHGLIYSTDVTIRLAMSPPESPPPGLPNVRIVFLYDPFYLESENGTYIFDWVTPTGNQAIVNWLRHSDDGDRNPVFHTFTFSKKKTPQNRWYYFGAVRWTLAWNSLNIWPTLEHLSDRSNGTVTPEEIEERIDTLQLQELSIKITQAEEQVHMEEIAARLGKSPREVRFKRPPVVPRHWWPSCLAMTFFLAGRLTLVVPLLLVSLTFFSFVLLSPSHATSHPRIHKRSVVHALEQRKATVTTEITTTVFTTSSVTLSESPAGVSPSTSSRTHTHHHQHSTFTSSSTLPPSPLSESSSSESSSSSSSHTGSRTHSSSSSTSSSSSFAEIVPSSTGASTLILVPTPLSPTPATTLAIADDPLTRTSASPTSIAQVLPSSTPSATPIEAASTSFWSNKGAVGGVFTVVGLIIAGIIGLFLFTYVKRVKKNRSRRYDEELFSSFFDRTGHSRNGSSPGPESLNHPAIDPFAAGEVVQVPGSAASLHHEFGGTAVGPSSPGGKIGHGGYSSDDGHSSHGHSSSMHHGFSGISYYAGLSESRANLVISELPSSSQLPKSAPLSVSSPKSHLEDPFSNAAAVPLSANTVSSTHTVPSPFLGAGQANNGRQMDSDASYYADQMHSYYYGAGATAPPVPRSFGQAF</sequence>
<gene>
    <name evidence="3" type="ORF">D9756_000406</name>
</gene>
<keyword evidence="2" id="KW-0472">Membrane</keyword>
<feature type="compositionally biased region" description="Polar residues" evidence="1">
    <location>
        <begin position="197"/>
        <end position="216"/>
    </location>
</feature>
<feature type="region of interest" description="Disordered" evidence="1">
    <location>
        <begin position="521"/>
        <end position="592"/>
    </location>
</feature>
<keyword evidence="4" id="KW-1185">Reference proteome</keyword>
<protein>
    <submittedName>
        <fullName evidence="3">Uncharacterized protein</fullName>
    </submittedName>
</protein>
<feature type="compositionally biased region" description="Low complexity" evidence="1">
    <location>
        <begin position="545"/>
        <end position="591"/>
    </location>
</feature>
<dbReference type="OrthoDB" id="2985494at2759"/>
<dbReference type="EMBL" id="JAACJO010000001">
    <property type="protein sequence ID" value="KAF5364342.1"/>
    <property type="molecule type" value="Genomic_DNA"/>
</dbReference>